<comment type="similarity">
    <text evidence="2">Belongs to the AzlC family.</text>
</comment>
<dbReference type="OrthoDB" id="3181706at2"/>
<keyword evidence="3" id="KW-0813">Transport</keyword>
<keyword evidence="7 9" id="KW-0472">Membrane</keyword>
<feature type="region of interest" description="Disordered" evidence="8">
    <location>
        <begin position="222"/>
        <end position="245"/>
    </location>
</feature>
<dbReference type="PANTHER" id="PTHR34979:SF1">
    <property type="entry name" value="INNER MEMBRANE PROTEIN YGAZ"/>
    <property type="match status" value="1"/>
</dbReference>
<dbReference type="EMBL" id="LR134476">
    <property type="protein sequence ID" value="VEI14078.1"/>
    <property type="molecule type" value="Genomic_DNA"/>
</dbReference>
<evidence type="ECO:0000256" key="6">
    <source>
        <dbReference type="ARBA" id="ARBA00022989"/>
    </source>
</evidence>
<dbReference type="KEGG" id="tbw:NCTC13354_01810"/>
<accession>A0A448PGP5</accession>
<feature type="transmembrane region" description="Helical" evidence="9">
    <location>
        <begin position="12"/>
        <end position="31"/>
    </location>
</feature>
<keyword evidence="5 9" id="KW-0812">Transmembrane</keyword>
<dbReference type="AlphaFoldDB" id="A0A448PGP5"/>
<evidence type="ECO:0000256" key="1">
    <source>
        <dbReference type="ARBA" id="ARBA00004651"/>
    </source>
</evidence>
<dbReference type="InterPro" id="IPR011606">
    <property type="entry name" value="Brnchd-chn_aa_trnsp_permease"/>
</dbReference>
<reference evidence="10 11" key="1">
    <citation type="submission" date="2018-12" db="EMBL/GenBank/DDBJ databases">
        <authorList>
            <consortium name="Pathogen Informatics"/>
        </authorList>
    </citation>
    <scope>NUCLEOTIDE SEQUENCE [LARGE SCALE GENOMIC DNA]</scope>
    <source>
        <strain evidence="10 11">NCTC13354</strain>
    </source>
</reference>
<feature type="transmembrane region" description="Helical" evidence="9">
    <location>
        <begin position="37"/>
        <end position="57"/>
    </location>
</feature>
<sequence length="245" mass="26108">MNSRIVAGLRDSVAVGLGYIPLGMGMGMLLTGSGLDWWWATVFAVVMYGGSMQYLVVPMIVAREPIAAIALATLLIQFRHVFYGISFPLDLVKPKLAKLYSIHAITDEVYALISAIPRRELSGQRIIAAQVACHSWWITGCTLGAFVGLALPLDPRVLNFVMTALFIVLMIESMGEKIRMEFVLACVVAAVALLAPADLYLPIALSAFTAMLVVSARFAPAVPPASGTDEPRIANGSGAGEGARA</sequence>
<evidence type="ECO:0000256" key="3">
    <source>
        <dbReference type="ARBA" id="ARBA00022448"/>
    </source>
</evidence>
<evidence type="ECO:0000256" key="5">
    <source>
        <dbReference type="ARBA" id="ARBA00022692"/>
    </source>
</evidence>
<keyword evidence="11" id="KW-1185">Reference proteome</keyword>
<name>A0A448PGP5_9ACTO</name>
<evidence type="ECO:0000256" key="8">
    <source>
        <dbReference type="SAM" id="MobiDB-lite"/>
    </source>
</evidence>
<dbReference type="PANTHER" id="PTHR34979">
    <property type="entry name" value="INNER MEMBRANE PROTEIN YGAZ"/>
    <property type="match status" value="1"/>
</dbReference>
<dbReference type="GO" id="GO:0005886">
    <property type="term" value="C:plasma membrane"/>
    <property type="evidence" value="ECO:0007669"/>
    <property type="project" value="UniProtKB-SubCell"/>
</dbReference>
<evidence type="ECO:0000313" key="11">
    <source>
        <dbReference type="Proteomes" id="UP000269542"/>
    </source>
</evidence>
<evidence type="ECO:0000256" key="9">
    <source>
        <dbReference type="SAM" id="Phobius"/>
    </source>
</evidence>
<gene>
    <name evidence="10" type="primary">ygaZ</name>
    <name evidence="10" type="ORF">NCTC13354_01810</name>
</gene>
<feature type="transmembrane region" description="Helical" evidence="9">
    <location>
        <begin position="157"/>
        <end position="175"/>
    </location>
</feature>
<protein>
    <submittedName>
        <fullName evidence="10">Inner membrane protein YgaZ</fullName>
    </submittedName>
</protein>
<evidence type="ECO:0000256" key="7">
    <source>
        <dbReference type="ARBA" id="ARBA00023136"/>
    </source>
</evidence>
<keyword evidence="4" id="KW-1003">Cell membrane</keyword>
<evidence type="ECO:0000256" key="4">
    <source>
        <dbReference type="ARBA" id="ARBA00022475"/>
    </source>
</evidence>
<dbReference type="Pfam" id="PF03591">
    <property type="entry name" value="AzlC"/>
    <property type="match status" value="1"/>
</dbReference>
<organism evidence="10 11">
    <name type="scientific">Trueperella bialowiezensis</name>
    <dbReference type="NCBI Taxonomy" id="312285"/>
    <lineage>
        <taxon>Bacteria</taxon>
        <taxon>Bacillati</taxon>
        <taxon>Actinomycetota</taxon>
        <taxon>Actinomycetes</taxon>
        <taxon>Actinomycetales</taxon>
        <taxon>Actinomycetaceae</taxon>
        <taxon>Trueperella</taxon>
    </lineage>
</organism>
<feature type="transmembrane region" description="Helical" evidence="9">
    <location>
        <begin position="128"/>
        <end position="151"/>
    </location>
</feature>
<dbReference type="RefSeq" id="WP_126417115.1">
    <property type="nucleotide sequence ID" value="NZ_LR134476.1"/>
</dbReference>
<evidence type="ECO:0000313" key="10">
    <source>
        <dbReference type="EMBL" id="VEI14078.1"/>
    </source>
</evidence>
<keyword evidence="6 9" id="KW-1133">Transmembrane helix</keyword>
<feature type="transmembrane region" description="Helical" evidence="9">
    <location>
        <begin position="182"/>
        <end position="203"/>
    </location>
</feature>
<dbReference type="Proteomes" id="UP000269542">
    <property type="component" value="Chromosome"/>
</dbReference>
<comment type="subcellular location">
    <subcellularLocation>
        <location evidence="1">Cell membrane</location>
        <topology evidence="1">Multi-pass membrane protein</topology>
    </subcellularLocation>
</comment>
<evidence type="ECO:0000256" key="2">
    <source>
        <dbReference type="ARBA" id="ARBA00010735"/>
    </source>
</evidence>
<dbReference type="GO" id="GO:1903785">
    <property type="term" value="P:L-valine transmembrane transport"/>
    <property type="evidence" value="ECO:0007669"/>
    <property type="project" value="TreeGrafter"/>
</dbReference>
<proteinExistence type="inferred from homology"/>